<feature type="active site" evidence="6">
    <location>
        <position position="533"/>
    </location>
</feature>
<dbReference type="Pfam" id="PF00759">
    <property type="entry name" value="Glyco_hydro_9"/>
    <property type="match status" value="1"/>
</dbReference>
<dbReference type="SUPFAM" id="SSF81296">
    <property type="entry name" value="E set domains"/>
    <property type="match status" value="1"/>
</dbReference>
<dbReference type="InterPro" id="IPR012341">
    <property type="entry name" value="6hp_glycosidase-like_sf"/>
</dbReference>
<feature type="domain" description="Cellulase Ig-like" evidence="10">
    <location>
        <begin position="65"/>
        <end position="140"/>
    </location>
</feature>
<keyword evidence="5 6" id="KW-0624">Polysaccharide degradation</keyword>
<sequence>MTRAIANDAFVDRAIFTRKCTCCWPLLVAMGALMLLQACGGSGSTRAADNQAPALEVPSTPAPPAQLFVNQVGYKSTGDKPVWIKQTVAQNYQLLDQDAAVIATGSTTAPLRWAPAEQALTRLALPKLTQEGHYTLRLDDGAEADLLVANTPWAELHHAALRSYYLNRSGMEILSEFAGPYARALGHADLAVKIHRSAATGARPEGSIISAGKGWYDAGDYNKYVVNSGISTYTLLLSYQHFSAFYQTLDINIPESAAALPDILAEIKWNLDWLQAMQDPSDGGVYHKLTSLGFNPMEMPARDNDERYVVQKSTAAALNFAALMAAAARVYRDFDAALAGAYEAQAIAAFGWAEQHPGVYYQQPSDVSTGEYGDNNLDDEFFWAASELFISTGEEKYQQKMNGYNGQFSTPSWSSTATLGLYSLLASDNNRALNAEKKLQLESALKALADSLVVTADAGNAMGVPMASAAEFVWGSNAVAMNQAMLLLNANRIAANQDYLRVAENLLHYILGTNPTGFSFVTGFGTKTPLHIHHRISEADAVVAPIPGMLAGGPQPQQQDNCAGYPSHAMALSYLDDVCSYSSNEIAINWNAPLVYVLAAFNQE</sequence>
<reference evidence="12" key="1">
    <citation type="journal article" date="2019" name="Int. J. Syst. Evol. Microbiol.">
        <title>The Global Catalogue of Microorganisms (GCM) 10K type strain sequencing project: providing services to taxonomists for standard genome sequencing and annotation.</title>
        <authorList>
            <consortium name="The Broad Institute Genomics Platform"/>
            <consortium name="The Broad Institute Genome Sequencing Center for Infectious Disease"/>
            <person name="Wu L."/>
            <person name="Ma J."/>
        </authorList>
    </citation>
    <scope>NUCLEOTIDE SEQUENCE [LARGE SCALE GENOMIC DNA]</scope>
    <source>
        <strain evidence="12">CECT 8570</strain>
    </source>
</reference>
<evidence type="ECO:0000256" key="7">
    <source>
        <dbReference type="PROSITE-ProRule" id="PRU10060"/>
    </source>
</evidence>
<feature type="domain" description="Glycoside hydrolase family 9" evidence="9">
    <location>
        <begin position="154"/>
        <end position="598"/>
    </location>
</feature>
<dbReference type="InterPro" id="IPR018221">
    <property type="entry name" value="Glyco_hydro_9_His_AS"/>
</dbReference>
<comment type="catalytic activity">
    <reaction evidence="8">
        <text>Endohydrolysis of (1-&gt;4)-beta-D-glucosidic linkages in cellulose, lichenin and cereal beta-D-glucans.</text>
        <dbReference type="EC" id="3.2.1.4"/>
    </reaction>
</comment>
<dbReference type="InterPro" id="IPR014756">
    <property type="entry name" value="Ig_E-set"/>
</dbReference>
<dbReference type="InterPro" id="IPR004197">
    <property type="entry name" value="Cellulase_Ig-like"/>
</dbReference>
<gene>
    <name evidence="11" type="ORF">ACFOX3_03180</name>
</gene>
<dbReference type="PROSITE" id="PS00592">
    <property type="entry name" value="GH9_2"/>
    <property type="match status" value="1"/>
</dbReference>
<dbReference type="SUPFAM" id="SSF48208">
    <property type="entry name" value="Six-hairpin glycosidases"/>
    <property type="match status" value="1"/>
</dbReference>
<dbReference type="InterPro" id="IPR001701">
    <property type="entry name" value="Glyco_hydro_9"/>
</dbReference>
<dbReference type="EC" id="3.2.1.4" evidence="8"/>
<name>A0ABV8V0B9_9GAMM</name>
<dbReference type="RefSeq" id="WP_290259968.1">
    <property type="nucleotide sequence ID" value="NZ_JAUFQG010000004.1"/>
</dbReference>
<feature type="active site" evidence="7">
    <location>
        <position position="576"/>
    </location>
</feature>
<dbReference type="EMBL" id="JBHSCX010000003">
    <property type="protein sequence ID" value="MFC4361288.1"/>
    <property type="molecule type" value="Genomic_DNA"/>
</dbReference>
<dbReference type="Gene3D" id="1.50.10.10">
    <property type="match status" value="1"/>
</dbReference>
<evidence type="ECO:0000259" key="10">
    <source>
        <dbReference type="Pfam" id="PF02927"/>
    </source>
</evidence>
<dbReference type="GO" id="GO:0016787">
    <property type="term" value="F:hydrolase activity"/>
    <property type="evidence" value="ECO:0007669"/>
    <property type="project" value="UniProtKB-KW"/>
</dbReference>
<dbReference type="Proteomes" id="UP001595840">
    <property type="component" value="Unassembled WGS sequence"/>
</dbReference>
<evidence type="ECO:0000256" key="1">
    <source>
        <dbReference type="ARBA" id="ARBA00007072"/>
    </source>
</evidence>
<evidence type="ECO:0000256" key="5">
    <source>
        <dbReference type="ARBA" id="ARBA00023326"/>
    </source>
</evidence>
<comment type="similarity">
    <text evidence="1 6 8">Belongs to the glycosyl hydrolase 9 (cellulase E) family.</text>
</comment>
<dbReference type="InterPro" id="IPR008928">
    <property type="entry name" value="6-hairpin_glycosidase_sf"/>
</dbReference>
<keyword evidence="4 6" id="KW-0326">Glycosidase</keyword>
<evidence type="ECO:0000256" key="2">
    <source>
        <dbReference type="ARBA" id="ARBA00022801"/>
    </source>
</evidence>
<keyword evidence="12" id="KW-1185">Reference proteome</keyword>
<evidence type="ECO:0000313" key="11">
    <source>
        <dbReference type="EMBL" id="MFC4361288.1"/>
    </source>
</evidence>
<dbReference type="PANTHER" id="PTHR22298">
    <property type="entry name" value="ENDO-1,4-BETA-GLUCANASE"/>
    <property type="match status" value="1"/>
</dbReference>
<evidence type="ECO:0000256" key="3">
    <source>
        <dbReference type="ARBA" id="ARBA00023277"/>
    </source>
</evidence>
<evidence type="ECO:0000256" key="6">
    <source>
        <dbReference type="PROSITE-ProRule" id="PRU10059"/>
    </source>
</evidence>
<dbReference type="InterPro" id="IPR013783">
    <property type="entry name" value="Ig-like_fold"/>
</dbReference>
<feature type="active site" evidence="7">
    <location>
        <position position="585"/>
    </location>
</feature>
<evidence type="ECO:0000256" key="8">
    <source>
        <dbReference type="RuleBase" id="RU361166"/>
    </source>
</evidence>
<evidence type="ECO:0000259" key="9">
    <source>
        <dbReference type="Pfam" id="PF00759"/>
    </source>
</evidence>
<dbReference type="CDD" id="cd02850">
    <property type="entry name" value="E_set_Cellulase_N"/>
    <property type="match status" value="1"/>
</dbReference>
<dbReference type="PROSITE" id="PS00698">
    <property type="entry name" value="GH9_3"/>
    <property type="match status" value="1"/>
</dbReference>
<dbReference type="Pfam" id="PF02927">
    <property type="entry name" value="CelD_N"/>
    <property type="match status" value="1"/>
</dbReference>
<dbReference type="InterPro" id="IPR033126">
    <property type="entry name" value="Glyco_hydro_9_Asp/Glu_AS"/>
</dbReference>
<keyword evidence="2 6" id="KW-0378">Hydrolase</keyword>
<keyword evidence="8" id="KW-0136">Cellulose degradation</keyword>
<dbReference type="Gene3D" id="2.60.40.10">
    <property type="entry name" value="Immunoglobulins"/>
    <property type="match status" value="1"/>
</dbReference>
<keyword evidence="3 6" id="KW-0119">Carbohydrate metabolism</keyword>
<evidence type="ECO:0000256" key="4">
    <source>
        <dbReference type="ARBA" id="ARBA00023295"/>
    </source>
</evidence>
<evidence type="ECO:0000313" key="12">
    <source>
        <dbReference type="Proteomes" id="UP001595840"/>
    </source>
</evidence>
<comment type="caution">
    <text evidence="11">The sequence shown here is derived from an EMBL/GenBank/DDBJ whole genome shotgun (WGS) entry which is preliminary data.</text>
</comment>
<proteinExistence type="inferred from homology"/>
<organism evidence="11 12">
    <name type="scientific">Simiduia curdlanivorans</name>
    <dbReference type="NCBI Taxonomy" id="1492769"/>
    <lineage>
        <taxon>Bacteria</taxon>
        <taxon>Pseudomonadati</taxon>
        <taxon>Pseudomonadota</taxon>
        <taxon>Gammaproteobacteria</taxon>
        <taxon>Cellvibrionales</taxon>
        <taxon>Cellvibrionaceae</taxon>
        <taxon>Simiduia</taxon>
    </lineage>
</organism>
<protein>
    <recommendedName>
        <fullName evidence="8">Endoglucanase</fullName>
        <ecNumber evidence="8">3.2.1.4</ecNumber>
    </recommendedName>
</protein>
<accession>A0ABV8V0B9</accession>